<name>A0A9W8QLF7_AKAMU</name>
<comment type="caution">
    <text evidence="2">The sequence shown here is derived from an EMBL/GenBank/DDBJ whole genome shotgun (WGS) entry which is preliminary data.</text>
</comment>
<gene>
    <name evidence="2" type="ORF">LMH87_007715</name>
</gene>
<reference evidence="2" key="1">
    <citation type="journal article" date="2023" name="Access Microbiol">
        <title>De-novo genome assembly for Akanthomyces muscarius, a biocontrol agent of insect agricultural pests.</title>
        <authorList>
            <person name="Erdos Z."/>
            <person name="Studholme D.J."/>
            <person name="Raymond B."/>
            <person name="Sharma M."/>
        </authorList>
    </citation>
    <scope>NUCLEOTIDE SEQUENCE</scope>
    <source>
        <strain evidence="2">Ve6</strain>
    </source>
</reference>
<keyword evidence="3" id="KW-1185">Reference proteome</keyword>
<sequence>MLTSLMNMMSDRTEYVTKCRHEDLAGITSHTLDSPKIQHHKLLNLQDAAAPADGDKTMTTNCPSSVDSDSLQDRRQYKKIAVRNDDGFFHCPWEGQPSCNHKPESLKSLFNKQVDAHLKPYRCRCTRTRIIRFSVTAQAVSALKRDVGFEEGGISSTTWRASIAPVPAPTKAVRGRKRADATQEAPVASSKHL</sequence>
<dbReference type="RefSeq" id="XP_056058075.1">
    <property type="nucleotide sequence ID" value="XM_056199647.1"/>
</dbReference>
<evidence type="ECO:0000256" key="1">
    <source>
        <dbReference type="SAM" id="MobiDB-lite"/>
    </source>
</evidence>
<dbReference type="GeneID" id="80894874"/>
<organism evidence="2 3">
    <name type="scientific">Akanthomyces muscarius</name>
    <name type="common">Entomopathogenic fungus</name>
    <name type="synonym">Lecanicillium muscarium</name>
    <dbReference type="NCBI Taxonomy" id="2231603"/>
    <lineage>
        <taxon>Eukaryota</taxon>
        <taxon>Fungi</taxon>
        <taxon>Dikarya</taxon>
        <taxon>Ascomycota</taxon>
        <taxon>Pezizomycotina</taxon>
        <taxon>Sordariomycetes</taxon>
        <taxon>Hypocreomycetidae</taxon>
        <taxon>Hypocreales</taxon>
        <taxon>Cordycipitaceae</taxon>
        <taxon>Akanthomyces</taxon>
    </lineage>
</organism>
<evidence type="ECO:0000313" key="3">
    <source>
        <dbReference type="Proteomes" id="UP001144673"/>
    </source>
</evidence>
<evidence type="ECO:0000313" key="2">
    <source>
        <dbReference type="EMBL" id="KAJ4161691.1"/>
    </source>
</evidence>
<feature type="region of interest" description="Disordered" evidence="1">
    <location>
        <begin position="167"/>
        <end position="193"/>
    </location>
</feature>
<feature type="region of interest" description="Disordered" evidence="1">
    <location>
        <begin position="52"/>
        <end position="73"/>
    </location>
</feature>
<proteinExistence type="predicted"/>
<dbReference type="Proteomes" id="UP001144673">
    <property type="component" value="Unassembled WGS sequence"/>
</dbReference>
<protein>
    <submittedName>
        <fullName evidence="2">Uncharacterized protein</fullName>
    </submittedName>
</protein>
<dbReference type="AlphaFoldDB" id="A0A9W8QLF7"/>
<dbReference type="KEGG" id="amus:LMH87_007715"/>
<feature type="compositionally biased region" description="Polar residues" evidence="1">
    <location>
        <begin position="57"/>
        <end position="69"/>
    </location>
</feature>
<accession>A0A9W8QLF7</accession>
<dbReference type="EMBL" id="JAJHUN010000002">
    <property type="protein sequence ID" value="KAJ4161691.1"/>
    <property type="molecule type" value="Genomic_DNA"/>
</dbReference>